<dbReference type="EMBL" id="FWFY01000001">
    <property type="protein sequence ID" value="SLN12168.1"/>
    <property type="molecule type" value="Genomic_DNA"/>
</dbReference>
<dbReference type="AlphaFoldDB" id="A0A1X6Y6S1"/>
<evidence type="ECO:0000313" key="8">
    <source>
        <dbReference type="EMBL" id="PSK87312.1"/>
    </source>
</evidence>
<evidence type="ECO:0000256" key="2">
    <source>
        <dbReference type="ARBA" id="ARBA00022723"/>
    </source>
</evidence>
<organism evidence="9 10">
    <name type="scientific">Limimaricola soesokkakensis</name>
    <dbReference type="NCBI Taxonomy" id="1343159"/>
    <lineage>
        <taxon>Bacteria</taxon>
        <taxon>Pseudomonadati</taxon>
        <taxon>Pseudomonadota</taxon>
        <taxon>Alphaproteobacteria</taxon>
        <taxon>Rhodobacterales</taxon>
        <taxon>Paracoccaceae</taxon>
        <taxon>Limimaricola</taxon>
    </lineage>
</organism>
<reference evidence="9 10" key="1">
    <citation type="submission" date="2017-03" db="EMBL/GenBank/DDBJ databases">
        <authorList>
            <person name="Afonso C.L."/>
            <person name="Miller P.J."/>
            <person name="Scott M.A."/>
            <person name="Spackman E."/>
            <person name="Goraichik I."/>
            <person name="Dimitrov K.M."/>
            <person name="Suarez D.L."/>
            <person name="Swayne D.E."/>
        </authorList>
    </citation>
    <scope>NUCLEOTIDE SEQUENCE [LARGE SCALE GENOMIC DNA]</scope>
    <source>
        <strain evidence="9 10">CECT 8367</strain>
    </source>
</reference>
<sequence>MRLLTALATTTTLLAAPAMAQDMEADVANGESEFARQCVSCHVIADESGEVLAGRAGRIGPNLHGVIGRQPGAVEDFRYSDGMVAYGELAPADDMTGTAPTGDEFENVVWAHDNTVAYLQDPTSFLREALDDERARGKMAYKVRDEQTAIDITAYLATFSPDFKVAEGGSDSGADAEAEAEAETGGEAEMTDGAAEAKAEAEMGGEADTTEDDDASDDTAN</sequence>
<gene>
    <name evidence="8" type="ORF">CLV79_103363</name>
    <name evidence="9" type="ORF">LOS8367_00035</name>
</gene>
<evidence type="ECO:0000256" key="6">
    <source>
        <dbReference type="SAM" id="SignalP"/>
    </source>
</evidence>
<evidence type="ECO:0000313" key="10">
    <source>
        <dbReference type="Proteomes" id="UP000193495"/>
    </source>
</evidence>
<dbReference type="InterPro" id="IPR009056">
    <property type="entry name" value="Cyt_c-like_dom"/>
</dbReference>
<evidence type="ECO:0000313" key="11">
    <source>
        <dbReference type="Proteomes" id="UP000240624"/>
    </source>
</evidence>
<dbReference type="PROSITE" id="PS51007">
    <property type="entry name" value="CYTC"/>
    <property type="match status" value="1"/>
</dbReference>
<keyword evidence="11" id="KW-1185">Reference proteome</keyword>
<keyword evidence="2 4" id="KW-0479">Metal-binding</keyword>
<keyword evidence="3 4" id="KW-0408">Iron</keyword>
<evidence type="ECO:0000256" key="3">
    <source>
        <dbReference type="ARBA" id="ARBA00023004"/>
    </source>
</evidence>
<dbReference type="InterPro" id="IPR036909">
    <property type="entry name" value="Cyt_c-like_dom_sf"/>
</dbReference>
<dbReference type="GO" id="GO:0020037">
    <property type="term" value="F:heme binding"/>
    <property type="evidence" value="ECO:0007669"/>
    <property type="project" value="InterPro"/>
</dbReference>
<feature type="chain" id="PRO_5044568061" evidence="6">
    <location>
        <begin position="21"/>
        <end position="221"/>
    </location>
</feature>
<evidence type="ECO:0000256" key="5">
    <source>
        <dbReference type="SAM" id="MobiDB-lite"/>
    </source>
</evidence>
<feature type="signal peptide" evidence="6">
    <location>
        <begin position="1"/>
        <end position="20"/>
    </location>
</feature>
<dbReference type="SUPFAM" id="SSF46626">
    <property type="entry name" value="Cytochrome c"/>
    <property type="match status" value="1"/>
</dbReference>
<evidence type="ECO:0000313" key="9">
    <source>
        <dbReference type="EMBL" id="SLN12168.1"/>
    </source>
</evidence>
<dbReference type="GO" id="GO:0009055">
    <property type="term" value="F:electron transfer activity"/>
    <property type="evidence" value="ECO:0007669"/>
    <property type="project" value="InterPro"/>
</dbReference>
<dbReference type="Proteomes" id="UP000240624">
    <property type="component" value="Unassembled WGS sequence"/>
</dbReference>
<dbReference type="Gene3D" id="1.10.760.10">
    <property type="entry name" value="Cytochrome c-like domain"/>
    <property type="match status" value="1"/>
</dbReference>
<proteinExistence type="predicted"/>
<reference evidence="8 11" key="2">
    <citation type="submission" date="2018-03" db="EMBL/GenBank/DDBJ databases">
        <title>Genomic Encyclopedia of Archaeal and Bacterial Type Strains, Phase II (KMG-II): from individual species to whole genera.</title>
        <authorList>
            <person name="Goeker M."/>
        </authorList>
    </citation>
    <scope>NUCLEOTIDE SEQUENCE [LARGE SCALE GENOMIC DNA]</scope>
    <source>
        <strain evidence="8 11">DSM 29956</strain>
    </source>
</reference>
<evidence type="ECO:0000259" key="7">
    <source>
        <dbReference type="PROSITE" id="PS51007"/>
    </source>
</evidence>
<dbReference type="EMBL" id="PYGB01000003">
    <property type="protein sequence ID" value="PSK87312.1"/>
    <property type="molecule type" value="Genomic_DNA"/>
</dbReference>
<feature type="region of interest" description="Disordered" evidence="5">
    <location>
        <begin position="167"/>
        <end position="221"/>
    </location>
</feature>
<feature type="domain" description="Cytochrome c" evidence="7">
    <location>
        <begin position="25"/>
        <end position="160"/>
    </location>
</feature>
<keyword evidence="6" id="KW-0732">Signal</keyword>
<feature type="compositionally biased region" description="Acidic residues" evidence="5">
    <location>
        <begin position="174"/>
        <end position="190"/>
    </location>
</feature>
<keyword evidence="1 4" id="KW-0349">Heme</keyword>
<protein>
    <submittedName>
        <fullName evidence="8 9">Cytochrome c</fullName>
    </submittedName>
</protein>
<accession>A0A1X6Y6S1</accession>
<name>A0A1X6Y6S1_9RHOB</name>
<dbReference type="GO" id="GO:0046872">
    <property type="term" value="F:metal ion binding"/>
    <property type="evidence" value="ECO:0007669"/>
    <property type="project" value="UniProtKB-KW"/>
</dbReference>
<evidence type="ECO:0000256" key="4">
    <source>
        <dbReference type="PROSITE-ProRule" id="PRU00433"/>
    </source>
</evidence>
<evidence type="ECO:0000256" key="1">
    <source>
        <dbReference type="ARBA" id="ARBA00022617"/>
    </source>
</evidence>
<dbReference type="RefSeq" id="WP_207569208.1">
    <property type="nucleotide sequence ID" value="NZ_FWFY01000001.1"/>
</dbReference>
<dbReference type="Proteomes" id="UP000193495">
    <property type="component" value="Unassembled WGS sequence"/>
</dbReference>
<feature type="compositionally biased region" description="Acidic residues" evidence="5">
    <location>
        <begin position="203"/>
        <end position="221"/>
    </location>
</feature>